<dbReference type="OrthoDB" id="2308815at2759"/>
<dbReference type="EMBL" id="RBNI01003420">
    <property type="protein sequence ID" value="RUP48375.1"/>
    <property type="molecule type" value="Genomic_DNA"/>
</dbReference>
<accession>A0A433DC24</accession>
<dbReference type="PANTHER" id="PTHR48229">
    <property type="entry name" value="CAIB/BAIF FAMILY ENZYME (AFU_ORTHOLOGUE AFUA_1G05360)-RELATED"/>
    <property type="match status" value="1"/>
</dbReference>
<reference evidence="2 3" key="1">
    <citation type="journal article" date="2018" name="New Phytol.">
        <title>Phylogenomics of Endogonaceae and evolution of mycorrhizas within Mucoromycota.</title>
        <authorList>
            <person name="Chang Y."/>
            <person name="Desiro A."/>
            <person name="Na H."/>
            <person name="Sandor L."/>
            <person name="Lipzen A."/>
            <person name="Clum A."/>
            <person name="Barry K."/>
            <person name="Grigoriev I.V."/>
            <person name="Martin F.M."/>
            <person name="Stajich J.E."/>
            <person name="Smith M.E."/>
            <person name="Bonito G."/>
            <person name="Spatafora J.W."/>
        </authorList>
    </citation>
    <scope>NUCLEOTIDE SEQUENCE [LARGE SCALE GENOMIC DNA]</scope>
    <source>
        <strain evidence="2 3">GMNB39</strain>
    </source>
</reference>
<dbReference type="Gene3D" id="3.30.1540.10">
    <property type="entry name" value="formyl-coa transferase, domain 3"/>
    <property type="match status" value="1"/>
</dbReference>
<sequence>MPAEISGGTIQSRALDYCQDLLDIVDFHGAERDHIKFTGYTDPFLPTRYPVTEVFSAVFGALGTVANRIGYLKNGRVQEISVNTDHASMAIMSHILPSVNGVSIPEYVQKLAETYGSNHKTPCENPLTGLFRTKDNRWVHFLASFDPHPTLKILGVDGSKLTDAISARDVIEEKTLQWNSFELEDALAAAGACGCAVRTTEEFLATEQGKEIHKHLPIEVQKICDAPKLHLPPGKRILEGVKVLELCRVIAGPTTTRTLAEYGAQVLKVSSPYLRDVDVLAVDGNSGKRSCFLDLKSEEGKKQLTELVKDCDVFVQGYRHRSMEHLGFTFDDVKRIKGSNGFVYLTVNCYGNAGPWIDRPGWEQLAQAVTGMATVQGGSPNTPCLLPMTLSDYLTGYAGALGVIAALLKRAEEGGSYLVQTSLVQLDLYVISKGLYSAAVGKKLMALYPPFHYYEGTHIHCLHLLQQLQKDRPYLFNGIFEVTPGPLGEVKHMKPVVQMPETPLYFSSPTRNFGVDKAEWV</sequence>
<name>A0A433DC24_9FUNG</name>
<dbReference type="Gene3D" id="3.40.50.10540">
    <property type="entry name" value="Crotonobetainyl-coa:carnitine coa-transferase, domain 1"/>
    <property type="match status" value="2"/>
</dbReference>
<dbReference type="GO" id="GO:0016740">
    <property type="term" value="F:transferase activity"/>
    <property type="evidence" value="ECO:0007669"/>
    <property type="project" value="UniProtKB-KW"/>
</dbReference>
<comment type="caution">
    <text evidence="2">The sequence shown here is derived from an EMBL/GenBank/DDBJ whole genome shotgun (WGS) entry which is preliminary data.</text>
</comment>
<dbReference type="Pfam" id="PF02515">
    <property type="entry name" value="CoA_transf_3"/>
    <property type="match status" value="2"/>
</dbReference>
<comment type="similarity">
    <text evidence="1">Belongs to the CoA-transferase III family.</text>
</comment>
<keyword evidence="3" id="KW-1185">Reference proteome</keyword>
<dbReference type="PANTHER" id="PTHR48229:SF1">
    <property type="entry name" value="ALPHA METHYLACYL-COA RACEMASE-RELATED"/>
    <property type="match status" value="1"/>
</dbReference>
<evidence type="ECO:0000313" key="3">
    <source>
        <dbReference type="Proteomes" id="UP000268093"/>
    </source>
</evidence>
<gene>
    <name evidence="2" type="ORF">BC936DRAFT_144659</name>
</gene>
<dbReference type="InterPro" id="IPR052985">
    <property type="entry name" value="CoA-trans_III_biosynth/detox"/>
</dbReference>
<dbReference type="InterPro" id="IPR003673">
    <property type="entry name" value="CoA-Trfase_fam_III"/>
</dbReference>
<protein>
    <submittedName>
        <fullName evidence="2">CoA-transferase family III domain-containing protein</fullName>
    </submittedName>
</protein>
<dbReference type="SUPFAM" id="SSF89796">
    <property type="entry name" value="CoA-transferase family III (CaiB/BaiF)"/>
    <property type="match status" value="2"/>
</dbReference>
<dbReference type="InterPro" id="IPR023606">
    <property type="entry name" value="CoA-Trfase_III_dom_1_sf"/>
</dbReference>
<dbReference type="AlphaFoldDB" id="A0A433DC24"/>
<dbReference type="Proteomes" id="UP000268093">
    <property type="component" value="Unassembled WGS sequence"/>
</dbReference>
<organism evidence="2 3">
    <name type="scientific">Jimgerdemannia flammicorona</name>
    <dbReference type="NCBI Taxonomy" id="994334"/>
    <lineage>
        <taxon>Eukaryota</taxon>
        <taxon>Fungi</taxon>
        <taxon>Fungi incertae sedis</taxon>
        <taxon>Mucoromycota</taxon>
        <taxon>Mucoromycotina</taxon>
        <taxon>Endogonomycetes</taxon>
        <taxon>Endogonales</taxon>
        <taxon>Endogonaceae</taxon>
        <taxon>Jimgerdemannia</taxon>
    </lineage>
</organism>
<keyword evidence="2" id="KW-0808">Transferase</keyword>
<evidence type="ECO:0000313" key="2">
    <source>
        <dbReference type="EMBL" id="RUP48375.1"/>
    </source>
</evidence>
<evidence type="ECO:0000256" key="1">
    <source>
        <dbReference type="ARBA" id="ARBA00008383"/>
    </source>
</evidence>
<proteinExistence type="inferred from homology"/>
<dbReference type="InterPro" id="IPR044855">
    <property type="entry name" value="CoA-Trfase_III_dom3_sf"/>
</dbReference>